<dbReference type="OrthoDB" id="9794208at2"/>
<evidence type="ECO:0000256" key="2">
    <source>
        <dbReference type="ARBA" id="ARBA00022679"/>
    </source>
</evidence>
<dbReference type="PANTHER" id="PTHR12049">
    <property type="entry name" value="PROTEIN ARGININE METHYLTRANSFERASE NDUFAF7, MITOCHONDRIAL"/>
    <property type="match status" value="1"/>
</dbReference>
<dbReference type="AlphaFoldDB" id="A0A0H4IYU4"/>
<reference evidence="3 4" key="1">
    <citation type="submission" date="2015-03" db="EMBL/GenBank/DDBJ databases">
        <title>Comparative analysis of the OM43 clade including a novel species from Red Sea uncovers genomic and metabolic diversity among marine methylotrophs.</title>
        <authorList>
            <person name="Jimenez-Infante F."/>
            <person name="Ngugi D.K."/>
            <person name="Vinu M."/>
            <person name="Alam I."/>
            <person name="Kamau A."/>
            <person name="Blom J."/>
            <person name="Bajic V.B."/>
            <person name="Stingl U."/>
        </authorList>
    </citation>
    <scope>NUCLEOTIDE SEQUENCE [LARGE SCALE GENOMIC DNA]</scope>
    <source>
        <strain evidence="3 4">MBRSH7</strain>
    </source>
</reference>
<dbReference type="PANTHER" id="PTHR12049:SF7">
    <property type="entry name" value="PROTEIN ARGININE METHYLTRANSFERASE NDUFAF7, MITOCHONDRIAL"/>
    <property type="match status" value="1"/>
</dbReference>
<dbReference type="Pfam" id="PF02636">
    <property type="entry name" value="Methyltransf_28"/>
    <property type="match status" value="1"/>
</dbReference>
<keyword evidence="4" id="KW-1185">Reference proteome</keyword>
<dbReference type="GO" id="GO:0032259">
    <property type="term" value="P:methylation"/>
    <property type="evidence" value="ECO:0007669"/>
    <property type="project" value="UniProtKB-KW"/>
</dbReference>
<evidence type="ECO:0008006" key="5">
    <source>
        <dbReference type="Google" id="ProtNLM"/>
    </source>
</evidence>
<keyword evidence="2" id="KW-0808">Transferase</keyword>
<dbReference type="SUPFAM" id="SSF53335">
    <property type="entry name" value="S-adenosyl-L-methionine-dependent methyltransferases"/>
    <property type="match status" value="1"/>
</dbReference>
<organism evidence="3 4">
    <name type="scientific">Methylophilales bacterium MBRS-H7</name>
    <dbReference type="NCBI Taxonomy" id="1623450"/>
    <lineage>
        <taxon>Bacteria</taxon>
        <taxon>Pseudomonadati</taxon>
        <taxon>Pseudomonadota</taxon>
        <taxon>Betaproteobacteria</taxon>
        <taxon>Nitrosomonadales</taxon>
        <taxon>OM43 clade</taxon>
    </lineage>
</organism>
<dbReference type="Gene3D" id="3.40.50.12710">
    <property type="match status" value="1"/>
</dbReference>
<sequence>MKSALKNKIRETIHNEMDGSISFSKFMDMCLYDPDDGYYSSQFNQFGKHGDFYTAPMLSQTFANTLTKQIEQCFSEVRENVLEIGAGNAQLAIDVILNLYERNIYLDNYYILEKSQELKRYQLQALRDKLPIELFKKVTWVEEFIDQFNGVIIANELFDAIATDVFSSFENEIMEKKVKVDNQNFSWTLSENKKQFDYQLSLGDGAFDFEYSPGYHKIFSEFAKAEQMVCFIFDYGMDERQLFHSSRPHGTLRGFKKNLLTEIFENIGEQDITYHVNFTHLAFLTQKFNLNILGYTHQSHFLNNLGLEIEDTNEMTDHLKLLSDINLLTSPAEMGELIKVMAISKGCQLSLNGFINFDKTHLL</sequence>
<dbReference type="EMBL" id="CP011002">
    <property type="protein sequence ID" value="AKO65659.1"/>
    <property type="molecule type" value="Genomic_DNA"/>
</dbReference>
<evidence type="ECO:0000256" key="1">
    <source>
        <dbReference type="ARBA" id="ARBA00022603"/>
    </source>
</evidence>
<evidence type="ECO:0000313" key="4">
    <source>
        <dbReference type="Proteomes" id="UP000066549"/>
    </source>
</evidence>
<dbReference type="GO" id="GO:0035243">
    <property type="term" value="F:protein-arginine omega-N symmetric methyltransferase activity"/>
    <property type="evidence" value="ECO:0007669"/>
    <property type="project" value="TreeGrafter"/>
</dbReference>
<protein>
    <recommendedName>
        <fullName evidence="5">SAM-dependent methyltransferase</fullName>
    </recommendedName>
</protein>
<accession>A0A0H4IYU4</accession>
<proteinExistence type="predicted"/>
<dbReference type="InterPro" id="IPR029063">
    <property type="entry name" value="SAM-dependent_MTases_sf"/>
</dbReference>
<dbReference type="Proteomes" id="UP000066549">
    <property type="component" value="Chromosome"/>
</dbReference>
<name>A0A0H4IYU4_9PROT</name>
<gene>
    <name evidence="3" type="ORF">VI33_02660</name>
</gene>
<dbReference type="InterPro" id="IPR038375">
    <property type="entry name" value="NDUFAF7_sf"/>
</dbReference>
<dbReference type="InterPro" id="IPR003788">
    <property type="entry name" value="NDUFAF7"/>
</dbReference>
<evidence type="ECO:0000313" key="3">
    <source>
        <dbReference type="EMBL" id="AKO65659.1"/>
    </source>
</evidence>
<dbReference type="PATRIC" id="fig|1623450.3.peg.527"/>
<keyword evidence="1" id="KW-0489">Methyltransferase</keyword>